<dbReference type="InterPro" id="IPR044880">
    <property type="entry name" value="NCX_ion-bd_dom_sf"/>
</dbReference>
<evidence type="ECO:0000256" key="3">
    <source>
        <dbReference type="ARBA" id="ARBA00022568"/>
    </source>
</evidence>
<evidence type="ECO:0000256" key="6">
    <source>
        <dbReference type="ARBA" id="ARBA00022989"/>
    </source>
</evidence>
<dbReference type="GO" id="GO:0016020">
    <property type="term" value="C:membrane"/>
    <property type="evidence" value="ECO:0007669"/>
    <property type="project" value="InterPro"/>
</dbReference>
<feature type="transmembrane region" description="Helical" evidence="9">
    <location>
        <begin position="317"/>
        <end position="336"/>
    </location>
</feature>
<sequence length="365" mass="38664">MPQFLSLPLLKLLLLVFIPLSIAAKWLDWGTLAVFLTSALAIVPLSLWLGTATEKVAIVTGPSVGGLVNAIFGNATVLIITLIALREGLVDLVKASITGSILSDLLLFLGAGMLAGGLRYKELEFQPILARVNGSSMTLAACAIALPTMVIYTSNVVDAIAITNLSIIVATVLAIVYGLTLLFSLKTHSYLYDVGLADEENSDLSDTDKAKMPSLKVWLSVLLVSTVAVAYESELFVEVVESAIQGLGLTPLFTGVILLPLISDVSGVVTVVRLALKNKMDLTVSVAMGDSLLISLFVAPCLVLVGQLMGQDMDLNFNPFEVVALAVAVTVSNLISFSGHSNWLNGILLLATYIILGVAFYYHPA</sequence>
<accession>A0A1U7HAK8</accession>
<dbReference type="InterPro" id="IPR004798">
    <property type="entry name" value="CAX-like"/>
</dbReference>
<dbReference type="GO" id="GO:0012505">
    <property type="term" value="C:endomembrane system"/>
    <property type="evidence" value="ECO:0007669"/>
    <property type="project" value="UniProtKB-SubCell"/>
</dbReference>
<evidence type="ECO:0000256" key="2">
    <source>
        <dbReference type="ARBA" id="ARBA00022448"/>
    </source>
</evidence>
<feature type="transmembrane region" description="Helical" evidence="9">
    <location>
        <begin position="64"/>
        <end position="85"/>
    </location>
</feature>
<feature type="transmembrane region" description="Helical" evidence="9">
    <location>
        <begin position="251"/>
        <end position="272"/>
    </location>
</feature>
<dbReference type="GO" id="GO:0006874">
    <property type="term" value="P:intracellular calcium ion homeostasis"/>
    <property type="evidence" value="ECO:0007669"/>
    <property type="project" value="TreeGrafter"/>
</dbReference>
<feature type="transmembrane region" description="Helical" evidence="9">
    <location>
        <begin position="284"/>
        <end position="305"/>
    </location>
</feature>
<keyword evidence="7 9" id="KW-0406">Ion transport</keyword>
<protein>
    <recommendedName>
        <fullName evidence="9">Ca(2+)/H(+) antiporter</fullName>
    </recommendedName>
</protein>
<dbReference type="OrthoDB" id="9776105at2"/>
<evidence type="ECO:0000256" key="4">
    <source>
        <dbReference type="ARBA" id="ARBA00022692"/>
    </source>
</evidence>
<gene>
    <name evidence="11" type="ORF">NIES593_18280</name>
</gene>
<proteinExistence type="inferred from homology"/>
<dbReference type="InterPro" id="IPR004713">
    <property type="entry name" value="CaH_exchang"/>
</dbReference>
<feature type="transmembrane region" description="Helical" evidence="9">
    <location>
        <begin position="215"/>
        <end position="231"/>
    </location>
</feature>
<keyword evidence="5 9" id="KW-0106">Calcium</keyword>
<dbReference type="Gene3D" id="1.20.1420.30">
    <property type="entry name" value="NCX, central ion-binding region"/>
    <property type="match status" value="1"/>
</dbReference>
<keyword evidence="4 9" id="KW-0812">Transmembrane</keyword>
<evidence type="ECO:0000313" key="12">
    <source>
        <dbReference type="Proteomes" id="UP000186868"/>
    </source>
</evidence>
<dbReference type="NCBIfam" id="TIGR00378">
    <property type="entry name" value="cax"/>
    <property type="match status" value="1"/>
</dbReference>
<evidence type="ECO:0000256" key="5">
    <source>
        <dbReference type="ARBA" id="ARBA00022837"/>
    </source>
</evidence>
<dbReference type="AlphaFoldDB" id="A0A1U7HAK8"/>
<evidence type="ECO:0000256" key="7">
    <source>
        <dbReference type="ARBA" id="ARBA00023065"/>
    </source>
</evidence>
<dbReference type="PANTHER" id="PTHR31503:SF22">
    <property type="entry name" value="VACUOLAR CALCIUM ION TRANSPORTER"/>
    <property type="match status" value="1"/>
</dbReference>
<comment type="caution">
    <text evidence="9">Lacks conserved residue(s) required for the propagation of feature annotation.</text>
</comment>
<keyword evidence="2 9" id="KW-0813">Transport</keyword>
<comment type="similarity">
    <text evidence="9">Belongs to the Ca(2+):cation antiporter (CaCA) (TC 2.A.19) family.</text>
</comment>
<evidence type="ECO:0000256" key="1">
    <source>
        <dbReference type="ARBA" id="ARBA00004127"/>
    </source>
</evidence>
<feature type="transmembrane region" description="Helical" evidence="9">
    <location>
        <begin position="97"/>
        <end position="120"/>
    </location>
</feature>
<feature type="transmembrane region" description="Helical" evidence="9">
    <location>
        <begin position="159"/>
        <end position="183"/>
    </location>
</feature>
<feature type="transmembrane region" description="Helical" evidence="9">
    <location>
        <begin position="33"/>
        <end position="52"/>
    </location>
</feature>
<name>A0A1U7HAK8_9CYAN</name>
<dbReference type="PANTHER" id="PTHR31503">
    <property type="entry name" value="VACUOLAR CALCIUM ION TRANSPORTER"/>
    <property type="match status" value="1"/>
</dbReference>
<keyword evidence="9" id="KW-0050">Antiport</keyword>
<feature type="domain" description="Sodium/calcium exchanger membrane region" evidence="10">
    <location>
        <begin position="32"/>
        <end position="185"/>
    </location>
</feature>
<feature type="domain" description="Sodium/calcium exchanger membrane region" evidence="10">
    <location>
        <begin position="219"/>
        <end position="360"/>
    </location>
</feature>
<evidence type="ECO:0000313" key="11">
    <source>
        <dbReference type="EMBL" id="OKH20627.1"/>
    </source>
</evidence>
<comment type="subcellular location">
    <subcellularLocation>
        <location evidence="1">Endomembrane system</location>
        <topology evidence="1">Multi-pass membrane protein</topology>
    </subcellularLocation>
</comment>
<dbReference type="GO" id="GO:0015369">
    <property type="term" value="F:calcium:proton antiporter activity"/>
    <property type="evidence" value="ECO:0007669"/>
    <property type="project" value="UniProtKB-UniRule"/>
</dbReference>
<keyword evidence="3 9" id="KW-0109">Calcium transport</keyword>
<dbReference type="EMBL" id="MRCB01000028">
    <property type="protein sequence ID" value="OKH20627.1"/>
    <property type="molecule type" value="Genomic_DNA"/>
</dbReference>
<keyword evidence="6 9" id="KW-1133">Transmembrane helix</keyword>
<reference evidence="11 12" key="1">
    <citation type="submission" date="2016-11" db="EMBL/GenBank/DDBJ databases">
        <title>Draft Genome Sequences of Nine Cyanobacterial Strains from Diverse Habitats.</title>
        <authorList>
            <person name="Zhu T."/>
            <person name="Hou S."/>
            <person name="Lu X."/>
            <person name="Hess W.R."/>
        </authorList>
    </citation>
    <scope>NUCLEOTIDE SEQUENCE [LARGE SCALE GENOMIC DNA]</scope>
    <source>
        <strain evidence="11 12">NIES-593</strain>
    </source>
</reference>
<evidence type="ECO:0000256" key="9">
    <source>
        <dbReference type="RuleBase" id="RU365028"/>
    </source>
</evidence>
<dbReference type="STRING" id="1921803.NIES593_18280"/>
<dbReference type="InterPro" id="IPR004837">
    <property type="entry name" value="NaCa_Exmemb"/>
</dbReference>
<organism evidence="11 12">
    <name type="scientific">Hydrococcus rivularis NIES-593</name>
    <dbReference type="NCBI Taxonomy" id="1921803"/>
    <lineage>
        <taxon>Bacteria</taxon>
        <taxon>Bacillati</taxon>
        <taxon>Cyanobacteriota</taxon>
        <taxon>Cyanophyceae</taxon>
        <taxon>Pleurocapsales</taxon>
        <taxon>Hydrococcaceae</taxon>
        <taxon>Hydrococcus</taxon>
    </lineage>
</organism>
<feature type="transmembrane region" description="Helical" evidence="9">
    <location>
        <begin position="132"/>
        <end position="153"/>
    </location>
</feature>
<dbReference type="Proteomes" id="UP000186868">
    <property type="component" value="Unassembled WGS sequence"/>
</dbReference>
<comment type="function">
    <text evidence="9">Ca(+)/H(+) antiporter that extrudes calcium in exchange for external protons.</text>
</comment>
<keyword evidence="8 9" id="KW-0472">Membrane</keyword>
<keyword evidence="12" id="KW-1185">Reference proteome</keyword>
<dbReference type="RefSeq" id="WP_073600946.1">
    <property type="nucleotide sequence ID" value="NZ_MRCB01000028.1"/>
</dbReference>
<dbReference type="Pfam" id="PF01699">
    <property type="entry name" value="Na_Ca_ex"/>
    <property type="match status" value="2"/>
</dbReference>
<evidence type="ECO:0000259" key="10">
    <source>
        <dbReference type="Pfam" id="PF01699"/>
    </source>
</evidence>
<comment type="caution">
    <text evidence="11">The sequence shown here is derived from an EMBL/GenBank/DDBJ whole genome shotgun (WGS) entry which is preliminary data.</text>
</comment>
<evidence type="ECO:0000256" key="8">
    <source>
        <dbReference type="ARBA" id="ARBA00023136"/>
    </source>
</evidence>
<feature type="transmembrane region" description="Helical" evidence="9">
    <location>
        <begin position="343"/>
        <end position="362"/>
    </location>
</feature>